<feature type="transmembrane region" description="Helical" evidence="7">
    <location>
        <begin position="230"/>
        <end position="253"/>
    </location>
</feature>
<dbReference type="CDD" id="cd06261">
    <property type="entry name" value="TM_PBP2"/>
    <property type="match status" value="1"/>
</dbReference>
<evidence type="ECO:0000256" key="2">
    <source>
        <dbReference type="ARBA" id="ARBA00022448"/>
    </source>
</evidence>
<dbReference type="PROSITE" id="PS50928">
    <property type="entry name" value="ABC_TM1"/>
    <property type="match status" value="1"/>
</dbReference>
<keyword evidence="3" id="KW-1003">Cell membrane</keyword>
<organism evidence="9">
    <name type="scientific">freshwater metagenome</name>
    <dbReference type="NCBI Taxonomy" id="449393"/>
    <lineage>
        <taxon>unclassified sequences</taxon>
        <taxon>metagenomes</taxon>
        <taxon>ecological metagenomes</taxon>
    </lineage>
</organism>
<sequence>MAAKTLTPAKNEVSKKRTGIFAPSSLFGYFMMLPAMSVLVFFFAYPLTYEVWTSLTDKTLGNDAKFVGIDNYIALFSDPEFITAARNSVVYVSFVQAGKFILGLGIAILLHQKLVARGFWRAVVLVPYAMPGFVAFMVWKLIYNPDVGALNIFLTKTGITDAPIAFLGDRTWAMASVIFATIWRGFPFWAIMFLAALQAVPKELYEAAAVDGANAWHRFRNISLPGIRPVILIVFMLSTINTINSFEAIWLTTAGGPSDATVILPVFAYRGLAAFQIGESAAAALSMVPVAIVIAIFLLNKLKKD</sequence>
<protein>
    <submittedName>
        <fullName evidence="9">Unannotated protein</fullName>
    </submittedName>
</protein>
<dbReference type="GO" id="GO:0005886">
    <property type="term" value="C:plasma membrane"/>
    <property type="evidence" value="ECO:0007669"/>
    <property type="project" value="UniProtKB-SubCell"/>
</dbReference>
<keyword evidence="2" id="KW-0813">Transport</keyword>
<keyword evidence="5 7" id="KW-1133">Transmembrane helix</keyword>
<keyword evidence="4 7" id="KW-0812">Transmembrane</keyword>
<feature type="transmembrane region" description="Helical" evidence="7">
    <location>
        <begin position="89"/>
        <end position="110"/>
    </location>
</feature>
<dbReference type="SUPFAM" id="SSF161098">
    <property type="entry name" value="MetI-like"/>
    <property type="match status" value="1"/>
</dbReference>
<reference evidence="9" key="1">
    <citation type="submission" date="2020-05" db="EMBL/GenBank/DDBJ databases">
        <authorList>
            <person name="Chiriac C."/>
            <person name="Salcher M."/>
            <person name="Ghai R."/>
            <person name="Kavagutti S V."/>
        </authorList>
    </citation>
    <scope>NUCLEOTIDE SEQUENCE</scope>
</reference>
<evidence type="ECO:0000256" key="1">
    <source>
        <dbReference type="ARBA" id="ARBA00004651"/>
    </source>
</evidence>
<gene>
    <name evidence="9" type="ORF">UFOPK4366_00428</name>
</gene>
<evidence type="ECO:0000256" key="4">
    <source>
        <dbReference type="ARBA" id="ARBA00022692"/>
    </source>
</evidence>
<comment type="subcellular location">
    <subcellularLocation>
        <location evidence="1">Cell membrane</location>
        <topology evidence="1">Multi-pass membrane protein</topology>
    </subcellularLocation>
</comment>
<feature type="transmembrane region" description="Helical" evidence="7">
    <location>
        <begin position="20"/>
        <end position="45"/>
    </location>
</feature>
<evidence type="ECO:0000259" key="8">
    <source>
        <dbReference type="PROSITE" id="PS50928"/>
    </source>
</evidence>
<accession>A0A6J7U9Y5</accession>
<dbReference type="GO" id="GO:0055085">
    <property type="term" value="P:transmembrane transport"/>
    <property type="evidence" value="ECO:0007669"/>
    <property type="project" value="InterPro"/>
</dbReference>
<evidence type="ECO:0000256" key="6">
    <source>
        <dbReference type="ARBA" id="ARBA00023136"/>
    </source>
</evidence>
<evidence type="ECO:0000256" key="7">
    <source>
        <dbReference type="SAM" id="Phobius"/>
    </source>
</evidence>
<proteinExistence type="predicted"/>
<dbReference type="PANTHER" id="PTHR43005">
    <property type="entry name" value="BLR7065 PROTEIN"/>
    <property type="match status" value="1"/>
</dbReference>
<evidence type="ECO:0000313" key="9">
    <source>
        <dbReference type="EMBL" id="CAB5062222.1"/>
    </source>
</evidence>
<feature type="domain" description="ABC transmembrane type-1" evidence="8">
    <location>
        <begin position="85"/>
        <end position="300"/>
    </location>
</feature>
<feature type="transmembrane region" description="Helical" evidence="7">
    <location>
        <begin position="172"/>
        <end position="197"/>
    </location>
</feature>
<evidence type="ECO:0000256" key="3">
    <source>
        <dbReference type="ARBA" id="ARBA00022475"/>
    </source>
</evidence>
<dbReference type="Pfam" id="PF00528">
    <property type="entry name" value="BPD_transp_1"/>
    <property type="match status" value="1"/>
</dbReference>
<dbReference type="InterPro" id="IPR035906">
    <property type="entry name" value="MetI-like_sf"/>
</dbReference>
<dbReference type="PANTHER" id="PTHR43005:SF1">
    <property type="entry name" value="SPERMIDINE_PUTRESCINE TRANSPORT SYSTEM PERMEASE PROTEIN"/>
    <property type="match status" value="1"/>
</dbReference>
<keyword evidence="6 7" id="KW-0472">Membrane</keyword>
<evidence type="ECO:0000256" key="5">
    <source>
        <dbReference type="ARBA" id="ARBA00022989"/>
    </source>
</evidence>
<dbReference type="InterPro" id="IPR000515">
    <property type="entry name" value="MetI-like"/>
</dbReference>
<name>A0A6J7U9Y5_9ZZZZ</name>
<feature type="transmembrane region" description="Helical" evidence="7">
    <location>
        <begin position="273"/>
        <end position="299"/>
    </location>
</feature>
<feature type="transmembrane region" description="Helical" evidence="7">
    <location>
        <begin position="122"/>
        <end position="142"/>
    </location>
</feature>
<dbReference type="Gene3D" id="1.10.3720.10">
    <property type="entry name" value="MetI-like"/>
    <property type="match status" value="1"/>
</dbReference>
<dbReference type="EMBL" id="CAFBQS010000058">
    <property type="protein sequence ID" value="CAB5062222.1"/>
    <property type="molecule type" value="Genomic_DNA"/>
</dbReference>
<dbReference type="AlphaFoldDB" id="A0A6J7U9Y5"/>